<dbReference type="Proteomes" id="UP000251402">
    <property type="component" value="Chromosome"/>
</dbReference>
<evidence type="ECO:0000313" key="5">
    <source>
        <dbReference type="Proteomes" id="UP000251402"/>
    </source>
</evidence>
<dbReference type="KEGG" id="mrub:DEO27_027770"/>
<proteinExistence type="predicted"/>
<dbReference type="RefSeq" id="WP_112571219.1">
    <property type="nucleotide sequence ID" value="NZ_CP043450.1"/>
</dbReference>
<dbReference type="EMBL" id="CP043450">
    <property type="protein sequence ID" value="QEM13649.1"/>
    <property type="molecule type" value="Genomic_DNA"/>
</dbReference>
<dbReference type="Pfam" id="PF14376">
    <property type="entry name" value="Haem_bd"/>
    <property type="match status" value="1"/>
</dbReference>
<evidence type="ECO:0000313" key="3">
    <source>
        <dbReference type="EMBL" id="QEM13649.1"/>
    </source>
</evidence>
<dbReference type="EMBL" id="CP043451">
    <property type="protein sequence ID" value="QEM06132.1"/>
    <property type="molecule type" value="Genomic_DNA"/>
</dbReference>
<reference evidence="3 4" key="1">
    <citation type="submission" date="2019-08" db="EMBL/GenBank/DDBJ databases">
        <title>Comparative genome analysis confer to the adaptation heavy metal polluted environment.</title>
        <authorList>
            <person name="Li Y."/>
        </authorList>
    </citation>
    <scope>NUCLEOTIDE SEQUENCE [LARGE SCALE GENOMIC DNA]</scope>
    <source>
        <strain evidence="3">P1</strain>
        <strain evidence="2 4">P2</strain>
    </source>
</reference>
<keyword evidence="5" id="KW-1185">Reference proteome</keyword>
<dbReference type="Proteomes" id="UP000250557">
    <property type="component" value="Chromosome"/>
</dbReference>
<feature type="domain" description="Haem-binding" evidence="1">
    <location>
        <begin position="13"/>
        <end position="148"/>
    </location>
</feature>
<dbReference type="InterPro" id="IPR025992">
    <property type="entry name" value="Haem-bd"/>
</dbReference>
<dbReference type="SMART" id="SM01235">
    <property type="entry name" value="Haem_bd"/>
    <property type="match status" value="1"/>
</dbReference>
<organism evidence="3 5">
    <name type="scientific">Mucilaginibacter rubeus</name>
    <dbReference type="NCBI Taxonomy" id="2027860"/>
    <lineage>
        <taxon>Bacteria</taxon>
        <taxon>Pseudomonadati</taxon>
        <taxon>Bacteroidota</taxon>
        <taxon>Sphingobacteriia</taxon>
        <taxon>Sphingobacteriales</taxon>
        <taxon>Sphingobacteriaceae</taxon>
        <taxon>Mucilaginibacter</taxon>
    </lineage>
</organism>
<accession>A0A364WQT0</accession>
<evidence type="ECO:0000313" key="4">
    <source>
        <dbReference type="Proteomes" id="UP000250557"/>
    </source>
</evidence>
<sequence length="149" mass="17184">MKRKVLIGLGVVVILFIVIQFIPGQYNQSKQTSANNIAQVYSMPQDVQAILKKDCYDCHSNNTNYPFYAHLQPMRLMLDRHVRNGKDELNFDEFGTYSARKKRSKLRAISTSLDEGTMPLPSYLIIHRDAALNPRDTALIKNWIRKVNE</sequence>
<dbReference type="OrthoDB" id="196738at2"/>
<gene>
    <name evidence="3" type="ORF">DEO27_027770</name>
    <name evidence="2" type="ORF">DIU31_022415</name>
</gene>
<dbReference type="AlphaFoldDB" id="A0A364WQT0"/>
<name>A0A364WQT0_9SPHI</name>
<evidence type="ECO:0000259" key="1">
    <source>
        <dbReference type="SMART" id="SM01235"/>
    </source>
</evidence>
<protein>
    <submittedName>
        <fullName evidence="3">Cytochrome C</fullName>
    </submittedName>
</protein>
<evidence type="ECO:0000313" key="2">
    <source>
        <dbReference type="EMBL" id="QEM06132.1"/>
    </source>
</evidence>